<reference evidence="1 2" key="1">
    <citation type="submission" date="2018-06" db="EMBL/GenBank/DDBJ databases">
        <authorList>
            <consortium name="Pathogen Informatics"/>
            <person name="Doyle S."/>
        </authorList>
    </citation>
    <scope>NUCLEOTIDE SEQUENCE [LARGE SCALE GENOMIC DNA]</scope>
    <source>
        <strain evidence="1 2">NCTC11460</strain>
    </source>
</reference>
<dbReference type="Proteomes" id="UP000255101">
    <property type="component" value="Unassembled WGS sequence"/>
</dbReference>
<dbReference type="AlphaFoldDB" id="A0A379CER8"/>
<evidence type="ECO:0000313" key="2">
    <source>
        <dbReference type="Proteomes" id="UP000255101"/>
    </source>
</evidence>
<dbReference type="RefSeq" id="WP_019595750.1">
    <property type="nucleotide sequence ID" value="NZ_FOVA01000007.1"/>
</dbReference>
<dbReference type="EMBL" id="UGTB01000004">
    <property type="protein sequence ID" value="SUB60195.1"/>
    <property type="molecule type" value="Genomic_DNA"/>
</dbReference>
<protein>
    <submittedName>
        <fullName evidence="1">Uncharacterized protein</fullName>
    </submittedName>
</protein>
<sequence length="71" mass="8357">MSLLKKIYDIVKNEYGLNDGDLFKLKNGEDRKYFIKEYKIYSPIETPKGIKNINVDEIMIFFMIKSGITKC</sequence>
<accession>A0A379CER8</accession>
<organism evidence="1 2">
    <name type="scientific">Peptostreptococcus anaerobius</name>
    <dbReference type="NCBI Taxonomy" id="1261"/>
    <lineage>
        <taxon>Bacteria</taxon>
        <taxon>Bacillati</taxon>
        <taxon>Bacillota</taxon>
        <taxon>Clostridia</taxon>
        <taxon>Peptostreptococcales</taxon>
        <taxon>Peptostreptococcaceae</taxon>
        <taxon>Peptostreptococcus</taxon>
    </lineage>
</organism>
<gene>
    <name evidence="1" type="ORF">NCTC11460_00073</name>
</gene>
<proteinExistence type="predicted"/>
<evidence type="ECO:0000313" key="1">
    <source>
        <dbReference type="EMBL" id="SUB60195.1"/>
    </source>
</evidence>
<name>A0A379CER8_9FIRM</name>